<reference evidence="2 3" key="1">
    <citation type="submission" date="2016-10" db="EMBL/GenBank/DDBJ databases">
        <authorList>
            <person name="de Groot N.N."/>
        </authorList>
    </citation>
    <scope>NUCLEOTIDE SEQUENCE [LARGE SCALE GENOMIC DNA]</scope>
    <source>
        <strain evidence="2 3">743A</strain>
    </source>
</reference>
<keyword evidence="3" id="KW-1185">Reference proteome</keyword>
<evidence type="ECO:0000313" key="3">
    <source>
        <dbReference type="Proteomes" id="UP000199659"/>
    </source>
</evidence>
<evidence type="ECO:0000313" key="2">
    <source>
        <dbReference type="EMBL" id="SFR65422.1"/>
    </source>
</evidence>
<evidence type="ECO:0000259" key="1">
    <source>
        <dbReference type="PROSITE" id="PS50878"/>
    </source>
</evidence>
<dbReference type="Proteomes" id="UP000199659">
    <property type="component" value="Unassembled WGS sequence"/>
</dbReference>
<dbReference type="PROSITE" id="PS50878">
    <property type="entry name" value="RT_POL"/>
    <property type="match status" value="1"/>
</dbReference>
<dbReference type="RefSeq" id="WP_092559396.1">
    <property type="nucleotide sequence ID" value="NZ_FOYZ01000002.1"/>
</dbReference>
<organism evidence="2 3">
    <name type="scientific">Anaeromicropila populeti</name>
    <dbReference type="NCBI Taxonomy" id="37658"/>
    <lineage>
        <taxon>Bacteria</taxon>
        <taxon>Bacillati</taxon>
        <taxon>Bacillota</taxon>
        <taxon>Clostridia</taxon>
        <taxon>Lachnospirales</taxon>
        <taxon>Lachnospiraceae</taxon>
        <taxon>Anaeromicropila</taxon>
    </lineage>
</organism>
<dbReference type="InterPro" id="IPR000477">
    <property type="entry name" value="RT_dom"/>
</dbReference>
<sequence length="577" mass="67703">MINLSDEIQAKNIELLFEGYWDDDLPPILDIQSMLPCLKAVISNIDNNVYTDFVKNSNGVITEFSNTFAPPYIFNDGIEPITFFNFKKNGALREIQIPNLKYYCAFVLNSITVFDEVFKKIYNEENFKKYIANSNSYIIFNRNFYIHREYDGGTVEIESGEFAVKNNKNTGQLAYEENNARYLEKQGSHLYSVKVDIESFYPNIYTHYLGKIKDMEPFQGEINCDEFFEFLDYYNMKVNNNQTKGIITGVFSSTISAELLMLCVDYDINKAIGSNASYIRYVDDLTFFSDSLEKIHSKMPMVQKILNKYRLRINNSKTQERKSIYNTSYVDSYSIKEKFIFFDFDSAEDVKLDKDIFYSIKSYVSEKYDADEKTEIKAFLTLLKGAISQEKLVFDQESIVSEAVYLAFYMIQLACTEPLLVSRSYKVISEILEKQKGQEGYQKIINELKNKRGFINDTYHDSILQIWHYYILSKYDENLDISNYITDFNESEVNPLILSMLVRTGNDTNKDIIKYIKDRYFQVAGNSNEPNSWMNTVMFSKWWLPLFSIYSKDKKDYYGFYSSNHFHLIYKDMTNEI</sequence>
<dbReference type="STRING" id="37658.SAMN05661086_00797"/>
<dbReference type="AlphaFoldDB" id="A0A1I6IFA7"/>
<keyword evidence="2" id="KW-0548">Nucleotidyltransferase</keyword>
<gene>
    <name evidence="2" type="ORF">SAMN05661086_00797</name>
</gene>
<dbReference type="CDD" id="cd01646">
    <property type="entry name" value="RT_Bac_retron_I"/>
    <property type="match status" value="1"/>
</dbReference>
<keyword evidence="2" id="KW-0808">Transferase</keyword>
<dbReference type="EMBL" id="FOYZ01000002">
    <property type="protein sequence ID" value="SFR65422.1"/>
    <property type="molecule type" value="Genomic_DNA"/>
</dbReference>
<dbReference type="OrthoDB" id="9788687at2"/>
<dbReference type="SUPFAM" id="SSF56672">
    <property type="entry name" value="DNA/RNA polymerases"/>
    <property type="match status" value="1"/>
</dbReference>
<proteinExistence type="predicted"/>
<keyword evidence="2" id="KW-0695">RNA-directed DNA polymerase</keyword>
<accession>A0A1I6IFA7</accession>
<dbReference type="GO" id="GO:0003964">
    <property type="term" value="F:RNA-directed DNA polymerase activity"/>
    <property type="evidence" value="ECO:0007669"/>
    <property type="project" value="UniProtKB-KW"/>
</dbReference>
<dbReference type="Pfam" id="PF00078">
    <property type="entry name" value="RVT_1"/>
    <property type="match status" value="1"/>
</dbReference>
<feature type="domain" description="Reverse transcriptase" evidence="1">
    <location>
        <begin position="1"/>
        <end position="346"/>
    </location>
</feature>
<protein>
    <submittedName>
        <fullName evidence="2">Reverse transcriptase (RNA-dependent DNA polymerase)</fullName>
    </submittedName>
</protein>
<dbReference type="InterPro" id="IPR043502">
    <property type="entry name" value="DNA/RNA_pol_sf"/>
</dbReference>
<name>A0A1I6IFA7_9FIRM</name>